<dbReference type="Gene3D" id="3.30.470.20">
    <property type="entry name" value="ATP-grasp fold, B domain"/>
    <property type="match status" value="1"/>
</dbReference>
<dbReference type="AlphaFoldDB" id="A0ABC8C0V1"/>
<dbReference type="EMBL" id="CP020563">
    <property type="protein sequence ID" value="ARF76322.1"/>
    <property type="molecule type" value="Genomic_DNA"/>
</dbReference>
<accession>A0ABC8C0V1</accession>
<name>A0ABC8C0V1_9ACTN</name>
<evidence type="ECO:0000313" key="2">
    <source>
        <dbReference type="Proteomes" id="UP000192251"/>
    </source>
</evidence>
<protein>
    <submittedName>
        <fullName evidence="1">Uncharacterized protein</fullName>
    </submittedName>
</protein>
<dbReference type="KEGG" id="kab:B7C62_31595"/>
<proteinExistence type="predicted"/>
<organism evidence="1 2">
    <name type="scientific">Kitasatospora albolonga</name>
    <dbReference type="NCBI Taxonomy" id="68173"/>
    <lineage>
        <taxon>Bacteria</taxon>
        <taxon>Bacillati</taxon>
        <taxon>Actinomycetota</taxon>
        <taxon>Actinomycetes</taxon>
        <taxon>Kitasatosporales</taxon>
        <taxon>Streptomycetaceae</taxon>
        <taxon>Kitasatospora</taxon>
    </lineage>
</organism>
<reference evidence="1 2" key="1">
    <citation type="submission" date="2017-04" db="EMBL/GenBank/DDBJ databases">
        <title>The complete genome sequence of Streptomyces albolongus YIM 101047, the producer of novel bafilomycins and novel odoriferous sesquiterpenoids.</title>
        <authorList>
            <person name="Yin M."/>
            <person name="Jiang Y."/>
        </authorList>
    </citation>
    <scope>NUCLEOTIDE SEQUENCE [LARGE SCALE GENOMIC DNA]</scope>
    <source>
        <strain evidence="1 2">YIM 101047</strain>
    </source>
</reference>
<dbReference type="RefSeq" id="WP_084751726.1">
    <property type="nucleotide sequence ID" value="NZ_CP020563.1"/>
</dbReference>
<evidence type="ECO:0000313" key="1">
    <source>
        <dbReference type="EMBL" id="ARF76322.1"/>
    </source>
</evidence>
<dbReference type="Proteomes" id="UP000192251">
    <property type="component" value="Chromosome"/>
</dbReference>
<gene>
    <name evidence="1" type="ORF">B7C62_31595</name>
</gene>
<keyword evidence="2" id="KW-1185">Reference proteome</keyword>
<sequence length="300" mass="32884">MTVTDPADGRDWSGKAAQAEAVAAADPSLALGVRVYDDPEELAVRLGESRLTTVLRPEFTEDMGSAVFHRPDTVLAPAVTEELWAAGRVVAHTFRPGVPHFANGTVRDGLFVLTDCWRCFTLPEREHWALTSVINPAPDSATTGLLARRLRQLPGAIGLPDGPLHLEVVVDADEVAVVKFLPRVAAYPLPELCALLGVEGQASDRPYDSYRDIGFAGDYSFRVPHPGRLTGIEDLPGLRERPSFAADELIPEPGEWLEPGANESAQMTFLLRHSDEFTIHADVEHYQHRHRQGVFRLATS</sequence>